<proteinExistence type="inferred from homology"/>
<accession>A0A2X0WKX8</accession>
<keyword evidence="4 7" id="KW-1133">Transmembrane helix</keyword>
<evidence type="ECO:0000256" key="4">
    <source>
        <dbReference type="ARBA" id="ARBA00022989"/>
    </source>
</evidence>
<name>A0A2X0WKX8_9GAMM</name>
<dbReference type="GO" id="GO:0030428">
    <property type="term" value="C:cell septum"/>
    <property type="evidence" value="ECO:0007669"/>
    <property type="project" value="TreeGrafter"/>
</dbReference>
<dbReference type="GO" id="GO:0005886">
    <property type="term" value="C:plasma membrane"/>
    <property type="evidence" value="ECO:0007669"/>
    <property type="project" value="UniProtKB-SubCell"/>
</dbReference>
<evidence type="ECO:0000313" key="8">
    <source>
        <dbReference type="EMBL" id="SPT68851.1"/>
    </source>
</evidence>
<organism evidence="8 9">
    <name type="scientific">Anaerobiospirillum thomasii</name>
    <dbReference type="NCBI Taxonomy" id="179995"/>
    <lineage>
        <taxon>Bacteria</taxon>
        <taxon>Pseudomonadati</taxon>
        <taxon>Pseudomonadota</taxon>
        <taxon>Gammaproteobacteria</taxon>
        <taxon>Aeromonadales</taxon>
        <taxon>Succinivibrionaceae</taxon>
        <taxon>Anaerobiospirillum</taxon>
    </lineage>
</organism>
<keyword evidence="2 7" id="KW-0132">Cell division</keyword>
<dbReference type="GO" id="GO:0043093">
    <property type="term" value="P:FtsZ-dependent cytokinesis"/>
    <property type="evidence" value="ECO:0007669"/>
    <property type="project" value="UniProtKB-UniRule"/>
</dbReference>
<dbReference type="InterPro" id="IPR007060">
    <property type="entry name" value="FtsL/DivIC"/>
</dbReference>
<keyword evidence="7" id="KW-0997">Cell inner membrane</keyword>
<keyword evidence="1 7" id="KW-1003">Cell membrane</keyword>
<evidence type="ECO:0000256" key="6">
    <source>
        <dbReference type="ARBA" id="ARBA00023306"/>
    </source>
</evidence>
<protein>
    <recommendedName>
        <fullName evidence="7">Cell division protein FtsB</fullName>
    </recommendedName>
</protein>
<dbReference type="EMBL" id="UAPV01000001">
    <property type="protein sequence ID" value="SPT68851.1"/>
    <property type="molecule type" value="Genomic_DNA"/>
</dbReference>
<dbReference type="AlphaFoldDB" id="A0A2X0WKX8"/>
<keyword evidence="6 7" id="KW-0131">Cell cycle</keyword>
<sequence>MGRFFRIDLMQVLTLVLTVLIGLLAYDIFFGRNGYQQHEFVEKQLDKALYRSELLKQRNLAIEEEILDLKQGNIAIEELARSELGLIYPDETFYRVIRSNK</sequence>
<dbReference type="PANTHER" id="PTHR37485:SF1">
    <property type="entry name" value="CELL DIVISION PROTEIN FTSB"/>
    <property type="match status" value="1"/>
</dbReference>
<comment type="subcellular location">
    <subcellularLocation>
        <location evidence="7">Cell inner membrane</location>
        <topology evidence="7">Single-pass type II membrane protein</topology>
    </subcellularLocation>
    <text evidence="7">Localizes to the division septum.</text>
</comment>
<dbReference type="GO" id="GO:0032153">
    <property type="term" value="C:cell division site"/>
    <property type="evidence" value="ECO:0007669"/>
    <property type="project" value="UniProtKB-UniRule"/>
</dbReference>
<gene>
    <name evidence="7 8" type="primary">ftsB</name>
    <name evidence="8" type="ORF">NCTC13093_00197</name>
</gene>
<dbReference type="HAMAP" id="MF_00599">
    <property type="entry name" value="FtsB"/>
    <property type="match status" value="1"/>
</dbReference>
<dbReference type="Pfam" id="PF04977">
    <property type="entry name" value="DivIC"/>
    <property type="match status" value="1"/>
</dbReference>
<evidence type="ECO:0000256" key="2">
    <source>
        <dbReference type="ARBA" id="ARBA00022618"/>
    </source>
</evidence>
<feature type="topological domain" description="Periplasmic" evidence="7">
    <location>
        <begin position="31"/>
        <end position="101"/>
    </location>
</feature>
<keyword evidence="5 7" id="KW-0472">Membrane</keyword>
<dbReference type="InterPro" id="IPR023081">
    <property type="entry name" value="Cell_div_FtsB"/>
</dbReference>
<evidence type="ECO:0000313" key="9">
    <source>
        <dbReference type="Proteomes" id="UP000250086"/>
    </source>
</evidence>
<evidence type="ECO:0000256" key="5">
    <source>
        <dbReference type="ARBA" id="ARBA00023136"/>
    </source>
</evidence>
<comment type="function">
    <text evidence="7">Essential cell division protein. May link together the upstream cell division proteins, which are predominantly cytoplasmic, with the downstream cell division proteins, which are predominantly periplasmic.</text>
</comment>
<reference evidence="8 9" key="1">
    <citation type="submission" date="2018-06" db="EMBL/GenBank/DDBJ databases">
        <authorList>
            <consortium name="Pathogen Informatics"/>
            <person name="Doyle S."/>
        </authorList>
    </citation>
    <scope>NUCLEOTIDE SEQUENCE [LARGE SCALE GENOMIC DNA]</scope>
    <source>
        <strain evidence="8 9">NCTC13093</strain>
    </source>
</reference>
<dbReference type="Proteomes" id="UP000250086">
    <property type="component" value="Unassembled WGS sequence"/>
</dbReference>
<dbReference type="PANTHER" id="PTHR37485">
    <property type="entry name" value="CELL DIVISION PROTEIN FTSB"/>
    <property type="match status" value="1"/>
</dbReference>
<evidence type="ECO:0000256" key="3">
    <source>
        <dbReference type="ARBA" id="ARBA00022692"/>
    </source>
</evidence>
<evidence type="ECO:0000256" key="7">
    <source>
        <dbReference type="HAMAP-Rule" id="MF_00599"/>
    </source>
</evidence>
<feature type="topological domain" description="Cytoplasmic" evidence="7">
    <location>
        <begin position="1"/>
        <end position="12"/>
    </location>
</feature>
<dbReference type="RefSeq" id="WP_113743066.1">
    <property type="nucleotide sequence ID" value="NZ_UAPU01000006.1"/>
</dbReference>
<evidence type="ECO:0000256" key="1">
    <source>
        <dbReference type="ARBA" id="ARBA00022475"/>
    </source>
</evidence>
<keyword evidence="3 7" id="KW-0812">Transmembrane</keyword>
<dbReference type="OrthoDB" id="7061211at2"/>
<comment type="subunit">
    <text evidence="7">Part of a complex composed of FtsB, FtsL and FtsQ.</text>
</comment>
<comment type="similarity">
    <text evidence="7">Belongs to the FtsB family.</text>
</comment>
<keyword evidence="9" id="KW-1185">Reference proteome</keyword>